<name>A0A444W1I4_9FLAO</name>
<protein>
    <submittedName>
        <fullName evidence="1">Uncharacterized protein</fullName>
    </submittedName>
</protein>
<comment type="caution">
    <text evidence="1">The sequence shown here is derived from an EMBL/GenBank/DDBJ whole genome shotgun (WGS) entry which is preliminary data.</text>
</comment>
<proteinExistence type="predicted"/>
<reference evidence="1 2" key="1">
    <citation type="submission" date="2014-12" db="EMBL/GenBank/DDBJ databases">
        <title>Genome sequence of Flavobacterium anhuiense RCM74.</title>
        <authorList>
            <person name="Kim J.F."/>
            <person name="Song J.Y."/>
            <person name="Kwak M.-J."/>
            <person name="Lee S.-W."/>
        </authorList>
    </citation>
    <scope>NUCLEOTIDE SEQUENCE [LARGE SCALE GENOMIC DNA]</scope>
    <source>
        <strain evidence="1 2">RCM74</strain>
    </source>
</reference>
<accession>A0A444W1I4</accession>
<evidence type="ECO:0000313" key="2">
    <source>
        <dbReference type="Proteomes" id="UP000290433"/>
    </source>
</evidence>
<dbReference type="EMBL" id="JUIV01000003">
    <property type="protein sequence ID" value="RYJ39576.1"/>
    <property type="molecule type" value="Genomic_DNA"/>
</dbReference>
<sequence>MVQTYHNQTSNPYGIPYLECKYHLNISQNTKNKPHDIKISRKKNI</sequence>
<evidence type="ECO:0000313" key="1">
    <source>
        <dbReference type="EMBL" id="RYJ39576.1"/>
    </source>
</evidence>
<organism evidence="1 2">
    <name type="scientific">Flavobacterium anhuiense</name>
    <dbReference type="NCBI Taxonomy" id="459526"/>
    <lineage>
        <taxon>Bacteria</taxon>
        <taxon>Pseudomonadati</taxon>
        <taxon>Bacteroidota</taxon>
        <taxon>Flavobacteriia</taxon>
        <taxon>Flavobacteriales</taxon>
        <taxon>Flavobacteriaceae</taxon>
        <taxon>Flavobacterium</taxon>
    </lineage>
</organism>
<dbReference type="Proteomes" id="UP000290433">
    <property type="component" value="Unassembled WGS sequence"/>
</dbReference>
<dbReference type="AlphaFoldDB" id="A0A444W1I4"/>
<gene>
    <name evidence="1" type="ORF">NU08_1245</name>
</gene>